<keyword evidence="1" id="KW-0812">Transmembrane</keyword>
<evidence type="ECO:0000313" key="3">
    <source>
        <dbReference type="Proteomes" id="UP001501358"/>
    </source>
</evidence>
<gene>
    <name evidence="2" type="ORF">GCM10010406_05270</name>
</gene>
<name>A0ABN3KUX0_9ACTN</name>
<accession>A0ABN3KUX0</accession>
<dbReference type="EMBL" id="BAAATA010000002">
    <property type="protein sequence ID" value="GAA2472497.1"/>
    <property type="molecule type" value="Genomic_DNA"/>
</dbReference>
<proteinExistence type="predicted"/>
<evidence type="ECO:0008006" key="4">
    <source>
        <dbReference type="Google" id="ProtNLM"/>
    </source>
</evidence>
<reference evidence="2 3" key="1">
    <citation type="journal article" date="2019" name="Int. J. Syst. Evol. Microbiol.">
        <title>The Global Catalogue of Microorganisms (GCM) 10K type strain sequencing project: providing services to taxonomists for standard genome sequencing and annotation.</title>
        <authorList>
            <consortium name="The Broad Institute Genomics Platform"/>
            <consortium name="The Broad Institute Genome Sequencing Center for Infectious Disease"/>
            <person name="Wu L."/>
            <person name="Ma J."/>
        </authorList>
    </citation>
    <scope>NUCLEOTIDE SEQUENCE [LARGE SCALE GENOMIC DNA]</scope>
    <source>
        <strain evidence="2 3">JCM 6307</strain>
    </source>
</reference>
<keyword evidence="1" id="KW-1133">Transmembrane helix</keyword>
<feature type="transmembrane region" description="Helical" evidence="1">
    <location>
        <begin position="41"/>
        <end position="63"/>
    </location>
</feature>
<protein>
    <recommendedName>
        <fullName evidence="4">ATP synthase protein I</fullName>
    </recommendedName>
</protein>
<keyword evidence="3" id="KW-1185">Reference proteome</keyword>
<organism evidence="2 3">
    <name type="scientific">Streptomyces thermolineatus</name>
    <dbReference type="NCBI Taxonomy" id="44033"/>
    <lineage>
        <taxon>Bacteria</taxon>
        <taxon>Bacillati</taxon>
        <taxon>Actinomycetota</taxon>
        <taxon>Actinomycetes</taxon>
        <taxon>Kitasatosporales</taxon>
        <taxon>Streptomycetaceae</taxon>
        <taxon>Streptomyces</taxon>
    </lineage>
</organism>
<evidence type="ECO:0000313" key="2">
    <source>
        <dbReference type="EMBL" id="GAA2472497.1"/>
    </source>
</evidence>
<feature type="transmembrane region" description="Helical" evidence="1">
    <location>
        <begin position="98"/>
        <end position="117"/>
    </location>
</feature>
<keyword evidence="1" id="KW-0472">Membrane</keyword>
<comment type="caution">
    <text evidence="2">The sequence shown here is derived from an EMBL/GenBank/DDBJ whole genome shotgun (WGS) entry which is preliminary data.</text>
</comment>
<evidence type="ECO:0000256" key="1">
    <source>
        <dbReference type="SAM" id="Phobius"/>
    </source>
</evidence>
<feature type="transmembrane region" description="Helical" evidence="1">
    <location>
        <begin position="70"/>
        <end position="92"/>
    </location>
</feature>
<sequence>MTVSEAMLRVLRLGLLGALAAAAVAALVGYAVDGGAGAVGGLLGIAVPVVFLAVTALVGLVTVRLAPQQLAAAVMGSWLIKIILLVLVLWLLQGRDFFSTWMFFGAFLVGTFGFLALEAMVLYRARMAYVNPELGKDAGGGGGGR</sequence>
<dbReference type="Proteomes" id="UP001501358">
    <property type="component" value="Unassembled WGS sequence"/>
</dbReference>